<proteinExistence type="predicted"/>
<gene>
    <name evidence="4" type="ORF">DQ384_26670</name>
</gene>
<feature type="compositionally biased region" description="Gly residues" evidence="1">
    <location>
        <begin position="241"/>
        <end position="252"/>
    </location>
</feature>
<keyword evidence="2" id="KW-0472">Membrane</keyword>
<feature type="transmembrane region" description="Helical" evidence="2">
    <location>
        <begin position="257"/>
        <end position="276"/>
    </location>
</feature>
<organism evidence="4 5">
    <name type="scientific">Sphaerisporangium album</name>
    <dbReference type="NCBI Taxonomy" id="509200"/>
    <lineage>
        <taxon>Bacteria</taxon>
        <taxon>Bacillati</taxon>
        <taxon>Actinomycetota</taxon>
        <taxon>Actinomycetes</taxon>
        <taxon>Streptosporangiales</taxon>
        <taxon>Streptosporangiaceae</taxon>
        <taxon>Sphaerisporangium</taxon>
    </lineage>
</organism>
<evidence type="ECO:0000313" key="5">
    <source>
        <dbReference type="Proteomes" id="UP000253094"/>
    </source>
</evidence>
<keyword evidence="2" id="KW-1133">Transmembrane helix</keyword>
<sequence length="290" mass="29087">MLDHKARRIALRLSGFGMAFGLFASVNPASAAPARAVTVATDIVEYTCKTEGVTETQNVKVRVELTMPTGAKVGEPLTIGWRGTYVGTGVTAPAEGLDVATNLYAYASISEFQALTSGTGVSSVSTVAPGQVIPLPTTKVDITTTPSYADTGIVRAGGINFGPGPTEPVVNCDVLNKEDLTTYTLVVTEEGGSASPSPTPTPTPTPTPSATPTPTDTAPEADDGVQVGGGANGKVTRTPQGGAGTGGGGEAGPDGRVLVTTGLLLILLAGAGGLTLRRTGARRHRAGSAG</sequence>
<evidence type="ECO:0000256" key="3">
    <source>
        <dbReference type="SAM" id="SignalP"/>
    </source>
</evidence>
<comment type="caution">
    <text evidence="4">The sequence shown here is derived from an EMBL/GenBank/DDBJ whole genome shotgun (WGS) entry which is preliminary data.</text>
</comment>
<feature type="region of interest" description="Disordered" evidence="1">
    <location>
        <begin position="189"/>
        <end position="253"/>
    </location>
</feature>
<keyword evidence="5" id="KW-1185">Reference proteome</keyword>
<dbReference type="OrthoDB" id="3539927at2"/>
<protein>
    <submittedName>
        <fullName evidence="4">Uncharacterized protein</fullName>
    </submittedName>
</protein>
<accession>A0A367FBH1</accession>
<name>A0A367FBH1_9ACTN</name>
<feature type="compositionally biased region" description="Pro residues" evidence="1">
    <location>
        <begin position="197"/>
        <end position="211"/>
    </location>
</feature>
<evidence type="ECO:0000256" key="1">
    <source>
        <dbReference type="SAM" id="MobiDB-lite"/>
    </source>
</evidence>
<reference evidence="4 5" key="1">
    <citation type="submission" date="2018-06" db="EMBL/GenBank/DDBJ databases">
        <title>Sphaerisporangium craniellae sp. nov., isolated from a marine sponge in the South China Sea.</title>
        <authorList>
            <person name="Li L."/>
        </authorList>
    </citation>
    <scope>NUCLEOTIDE SEQUENCE [LARGE SCALE GENOMIC DNA]</scope>
    <source>
        <strain evidence="4 5">CCTCC AA 208026</strain>
    </source>
</reference>
<dbReference type="EMBL" id="QOIL01000016">
    <property type="protein sequence ID" value="RCG27299.1"/>
    <property type="molecule type" value="Genomic_DNA"/>
</dbReference>
<evidence type="ECO:0000313" key="4">
    <source>
        <dbReference type="EMBL" id="RCG27299.1"/>
    </source>
</evidence>
<dbReference type="Proteomes" id="UP000253094">
    <property type="component" value="Unassembled WGS sequence"/>
</dbReference>
<dbReference type="AlphaFoldDB" id="A0A367FBH1"/>
<keyword evidence="2" id="KW-0812">Transmembrane</keyword>
<keyword evidence="3" id="KW-0732">Signal</keyword>
<feature type="chain" id="PRO_5016703196" evidence="3">
    <location>
        <begin position="32"/>
        <end position="290"/>
    </location>
</feature>
<feature type="signal peptide" evidence="3">
    <location>
        <begin position="1"/>
        <end position="31"/>
    </location>
</feature>
<dbReference type="RefSeq" id="WP_114031639.1">
    <property type="nucleotide sequence ID" value="NZ_QOIL01000016.1"/>
</dbReference>
<evidence type="ECO:0000256" key="2">
    <source>
        <dbReference type="SAM" id="Phobius"/>
    </source>
</evidence>